<dbReference type="AlphaFoldDB" id="A0A5B6TGI6"/>
<evidence type="ECO:0000313" key="2">
    <source>
        <dbReference type="Proteomes" id="UP000324133"/>
    </source>
</evidence>
<dbReference type="Proteomes" id="UP000324133">
    <property type="component" value="Unassembled WGS sequence"/>
</dbReference>
<dbReference type="RefSeq" id="WP_149089412.1">
    <property type="nucleotide sequence ID" value="NZ_VKKY01000001.1"/>
</dbReference>
<sequence>MIIYNSAFLTLDFDPSVDILSVTMPPVNDILVPEINRSFAIIVENVRNYDIKRLLFDARETRVDVQEEVFAPVITQFVLDLATTRVQKVARVSSTSVFREHVVSKVFNNNVLPIQFESFSEIEPAIEWLKH</sequence>
<comment type="caution">
    <text evidence="1">The sequence shown here is derived from an EMBL/GenBank/DDBJ whole genome shotgun (WGS) entry which is preliminary data.</text>
</comment>
<gene>
    <name evidence="1" type="ORF">FOA19_03590</name>
</gene>
<accession>A0A5B6TGI6</accession>
<organism evidence="1 2">
    <name type="scientific">Rufibacter hautae</name>
    <dbReference type="NCBI Taxonomy" id="2595005"/>
    <lineage>
        <taxon>Bacteria</taxon>
        <taxon>Pseudomonadati</taxon>
        <taxon>Bacteroidota</taxon>
        <taxon>Cytophagia</taxon>
        <taxon>Cytophagales</taxon>
        <taxon>Hymenobacteraceae</taxon>
        <taxon>Rufibacter</taxon>
    </lineage>
</organism>
<name>A0A5B6TGI6_9BACT</name>
<dbReference type="EMBL" id="VKKY01000001">
    <property type="protein sequence ID" value="KAA3439772.1"/>
    <property type="molecule type" value="Genomic_DNA"/>
</dbReference>
<protein>
    <recommendedName>
        <fullName evidence="3">STAS/SEC14 domain-containing protein</fullName>
    </recommendedName>
</protein>
<evidence type="ECO:0000313" key="1">
    <source>
        <dbReference type="EMBL" id="KAA3439772.1"/>
    </source>
</evidence>
<dbReference type="OrthoDB" id="852207at2"/>
<proteinExistence type="predicted"/>
<keyword evidence="2" id="KW-1185">Reference proteome</keyword>
<evidence type="ECO:0008006" key="3">
    <source>
        <dbReference type="Google" id="ProtNLM"/>
    </source>
</evidence>
<reference evidence="1 2" key="1">
    <citation type="submission" date="2019-07" db="EMBL/GenBank/DDBJ databases">
        <title>Rufibacter sp. nov., isolated from lake sediment.</title>
        <authorList>
            <person name="Qu J.-H."/>
        </authorList>
    </citation>
    <scope>NUCLEOTIDE SEQUENCE [LARGE SCALE GENOMIC DNA]</scope>
    <source>
        <strain evidence="1 2">NBS58-1</strain>
    </source>
</reference>